<sequence>MTGPASGVQHLYANDVSIAQSTALTVKNWTKAC</sequence>
<organism evidence="1 2">
    <name type="scientific">Paraburkholderia fungorum</name>
    <dbReference type="NCBI Taxonomy" id="134537"/>
    <lineage>
        <taxon>Bacteria</taxon>
        <taxon>Pseudomonadati</taxon>
        <taxon>Pseudomonadota</taxon>
        <taxon>Betaproteobacteria</taxon>
        <taxon>Burkholderiales</taxon>
        <taxon>Burkholderiaceae</taxon>
        <taxon>Paraburkholderia</taxon>
    </lineage>
</organism>
<proteinExistence type="predicted"/>
<evidence type="ECO:0000313" key="1">
    <source>
        <dbReference type="EMBL" id="SDR48629.1"/>
    </source>
</evidence>
<reference evidence="2" key="1">
    <citation type="submission" date="2016-10" db="EMBL/GenBank/DDBJ databases">
        <authorList>
            <person name="Varghese N."/>
        </authorList>
    </citation>
    <scope>NUCLEOTIDE SEQUENCE [LARGE SCALE GENOMIC DNA]</scope>
    <source>
        <strain evidence="2">GAS106B</strain>
    </source>
</reference>
<dbReference type="Proteomes" id="UP000183487">
    <property type="component" value="Unassembled WGS sequence"/>
</dbReference>
<dbReference type="AlphaFoldDB" id="A0A1H1JF51"/>
<keyword evidence="2" id="KW-1185">Reference proteome</keyword>
<evidence type="ECO:0000313" key="2">
    <source>
        <dbReference type="Proteomes" id="UP000183487"/>
    </source>
</evidence>
<accession>A0A1H1JF51</accession>
<dbReference type="EMBL" id="FNKP01000003">
    <property type="protein sequence ID" value="SDR48629.1"/>
    <property type="molecule type" value="Genomic_DNA"/>
</dbReference>
<protein>
    <submittedName>
        <fullName evidence="1">Uncharacterized protein</fullName>
    </submittedName>
</protein>
<name>A0A1H1JF51_9BURK</name>
<gene>
    <name evidence="1" type="ORF">SAMN05443245_6245</name>
</gene>